<sequence length="141" mass="15106">MASPAGGARAGDQVYAVRQNHSGFALPGVVSPNGYDEVRAADGTTCHSSISSGGSYFDTGVISDSLNTTDRSLSAYGRLVIPLGERPKRLNCDRLYQLELRRLQLEVKLLEQGLDPRMIGHQPAGKADWSESGGWTDAGQK</sequence>
<evidence type="ECO:0000313" key="2">
    <source>
        <dbReference type="EMBL" id="MDV6224885.1"/>
    </source>
</evidence>
<evidence type="ECO:0000256" key="1">
    <source>
        <dbReference type="SAM" id="MobiDB-lite"/>
    </source>
</evidence>
<protein>
    <submittedName>
        <fullName evidence="2">Uncharacterized protein</fullName>
    </submittedName>
</protein>
<proteinExistence type="predicted"/>
<dbReference type="RefSeq" id="WP_317560205.1">
    <property type="nucleotide sequence ID" value="NZ_JAWLIP010000001.1"/>
</dbReference>
<dbReference type="EMBL" id="JAWLIP010000001">
    <property type="protein sequence ID" value="MDV6224885.1"/>
    <property type="molecule type" value="Genomic_DNA"/>
</dbReference>
<dbReference type="Proteomes" id="UP001185659">
    <property type="component" value="Unassembled WGS sequence"/>
</dbReference>
<feature type="region of interest" description="Disordered" evidence="1">
    <location>
        <begin position="120"/>
        <end position="141"/>
    </location>
</feature>
<name>A0ABU4AF81_9HYPH</name>
<comment type="caution">
    <text evidence="2">The sequence shown here is derived from an EMBL/GenBank/DDBJ whole genome shotgun (WGS) entry which is preliminary data.</text>
</comment>
<reference evidence="2 3" key="1">
    <citation type="submission" date="2023-10" db="EMBL/GenBank/DDBJ databases">
        <authorList>
            <person name="Venkata Ramana C."/>
            <person name="Sasikala C."/>
            <person name="Dhurka M."/>
        </authorList>
    </citation>
    <scope>NUCLEOTIDE SEQUENCE [LARGE SCALE GENOMIC DNA]</scope>
    <source>
        <strain evidence="2 3">KCTC 32151</strain>
    </source>
</reference>
<accession>A0ABU4AF81</accession>
<organism evidence="2 3">
    <name type="scientific">Nitratireductor aquimarinus</name>
    <dbReference type="NCBI Taxonomy" id="889300"/>
    <lineage>
        <taxon>Bacteria</taxon>
        <taxon>Pseudomonadati</taxon>
        <taxon>Pseudomonadota</taxon>
        <taxon>Alphaproteobacteria</taxon>
        <taxon>Hyphomicrobiales</taxon>
        <taxon>Phyllobacteriaceae</taxon>
        <taxon>Nitratireductor</taxon>
    </lineage>
</organism>
<evidence type="ECO:0000313" key="3">
    <source>
        <dbReference type="Proteomes" id="UP001185659"/>
    </source>
</evidence>
<keyword evidence="3" id="KW-1185">Reference proteome</keyword>
<gene>
    <name evidence="2" type="ORF">R2G56_01175</name>
</gene>